<feature type="compositionally biased region" description="Low complexity" evidence="3">
    <location>
        <begin position="78"/>
        <end position="89"/>
    </location>
</feature>
<dbReference type="InterPro" id="IPR012875">
    <property type="entry name" value="SDHF4"/>
</dbReference>
<feature type="compositionally biased region" description="Polar residues" evidence="3">
    <location>
        <begin position="143"/>
        <end position="153"/>
    </location>
</feature>
<comment type="caution">
    <text evidence="4">The sequence shown here is derived from an EMBL/GenBank/DDBJ whole genome shotgun (WGS) entry which is preliminary data.</text>
</comment>
<dbReference type="OrthoDB" id="201362at2759"/>
<dbReference type="GeneID" id="93653526"/>
<protein>
    <recommendedName>
        <fullName evidence="2">Succinate dehydrogenase assembly factor 4, mitochondrial</fullName>
    </recommendedName>
</protein>
<evidence type="ECO:0000256" key="3">
    <source>
        <dbReference type="SAM" id="MobiDB-lite"/>
    </source>
</evidence>
<dbReference type="Pfam" id="PF07896">
    <property type="entry name" value="DUF1674"/>
    <property type="match status" value="1"/>
</dbReference>
<evidence type="ECO:0000256" key="2">
    <source>
        <dbReference type="ARBA" id="ARBA00022170"/>
    </source>
</evidence>
<dbReference type="AlphaFoldDB" id="A0A8H7ZB47"/>
<name>A0A8H7ZB47_9ASCO</name>
<dbReference type="GO" id="GO:0005739">
    <property type="term" value="C:mitochondrion"/>
    <property type="evidence" value="ECO:0007669"/>
    <property type="project" value="TreeGrafter"/>
</dbReference>
<evidence type="ECO:0000256" key="1">
    <source>
        <dbReference type="ARBA" id="ARBA00005701"/>
    </source>
</evidence>
<dbReference type="Proteomes" id="UP000669133">
    <property type="component" value="Unassembled WGS sequence"/>
</dbReference>
<evidence type="ECO:0000313" key="4">
    <source>
        <dbReference type="EMBL" id="KAG5417264.1"/>
    </source>
</evidence>
<gene>
    <name evidence="4" type="ORF">I9W82_004897</name>
</gene>
<sequence>MLSLKLTMNKLYTKASKPSAQQLLRHYSVPPKFTEQYRGPPKLPKHEQEEFERLQNIAQSQIAIEDYNDRLLAAQREAAAAASGSTSHEAATEEEDVKPPVVNNSDIGTFAYLKTIPEFEGEVNPNTGEVGGPKQDPLKQSDEWTYNGRTIDF</sequence>
<organism evidence="4 5">
    <name type="scientific">Candida metapsilosis</name>
    <dbReference type="NCBI Taxonomy" id="273372"/>
    <lineage>
        <taxon>Eukaryota</taxon>
        <taxon>Fungi</taxon>
        <taxon>Dikarya</taxon>
        <taxon>Ascomycota</taxon>
        <taxon>Saccharomycotina</taxon>
        <taxon>Pichiomycetes</taxon>
        <taxon>Debaryomycetaceae</taxon>
        <taxon>Candida/Lodderomyces clade</taxon>
        <taxon>Candida</taxon>
    </lineage>
</organism>
<proteinExistence type="inferred from homology"/>
<feature type="region of interest" description="Disordered" evidence="3">
    <location>
        <begin position="122"/>
        <end position="153"/>
    </location>
</feature>
<dbReference type="GO" id="GO:0034553">
    <property type="term" value="P:mitochondrial respiratory chain complex II assembly"/>
    <property type="evidence" value="ECO:0007669"/>
    <property type="project" value="TreeGrafter"/>
</dbReference>
<dbReference type="RefSeq" id="XP_067546380.1">
    <property type="nucleotide sequence ID" value="XM_067694016.1"/>
</dbReference>
<dbReference type="PANTHER" id="PTHR28524">
    <property type="entry name" value="SUCCINATE DEHYDROGENASE ASSEMBLY FACTOR 4, MITOCHONDRIAL"/>
    <property type="match status" value="1"/>
</dbReference>
<accession>A0A8H7ZB47</accession>
<reference evidence="4 5" key="1">
    <citation type="submission" date="2020-12" db="EMBL/GenBank/DDBJ databases">
        <title>Effect of drift, selection, and recombination on the evolution of hybrid genomes in Candida yeast pathogens.</title>
        <authorList>
            <person name="Mixao V."/>
            <person name="Ksiezopolska E."/>
            <person name="Saus E."/>
            <person name="Boekhout T."/>
            <person name="Gacser A."/>
            <person name="Gabaldon T."/>
        </authorList>
    </citation>
    <scope>NUCLEOTIDE SEQUENCE [LARGE SCALE GENOMIC DNA]</scope>
    <source>
        <strain evidence="4 5">BP57</strain>
    </source>
</reference>
<keyword evidence="5" id="KW-1185">Reference proteome</keyword>
<dbReference type="EMBL" id="JAEOAQ010000007">
    <property type="protein sequence ID" value="KAG5417264.1"/>
    <property type="molecule type" value="Genomic_DNA"/>
</dbReference>
<dbReference type="PANTHER" id="PTHR28524:SF3">
    <property type="entry name" value="SUCCINATE DEHYDROGENASE ASSEMBLY FACTOR 4, MITOCHONDRIAL"/>
    <property type="match status" value="1"/>
</dbReference>
<feature type="region of interest" description="Disordered" evidence="3">
    <location>
        <begin position="78"/>
        <end position="104"/>
    </location>
</feature>
<evidence type="ECO:0000313" key="5">
    <source>
        <dbReference type="Proteomes" id="UP000669133"/>
    </source>
</evidence>
<comment type="similarity">
    <text evidence="1">Belongs to the SDHAF4 family.</text>
</comment>